<dbReference type="FunFam" id="2.60.40.10:FF:000032">
    <property type="entry name" value="palladin isoform X1"/>
    <property type="match status" value="1"/>
</dbReference>
<reference evidence="4 5" key="1">
    <citation type="journal article" date="2018" name="Sci. Rep.">
        <title>Comparative analysis of the Pocillopora damicornis genome highlights role of immune system in coral evolution.</title>
        <authorList>
            <person name="Cunning R."/>
            <person name="Bay R.A."/>
            <person name="Gillette P."/>
            <person name="Baker A.C."/>
            <person name="Traylor-Knowles N."/>
        </authorList>
    </citation>
    <scope>NUCLEOTIDE SEQUENCE [LARGE SCALE GENOMIC DNA]</scope>
    <source>
        <strain evidence="4">RSMAS</strain>
        <tissue evidence="4">Whole animal</tissue>
    </source>
</reference>
<dbReference type="OrthoDB" id="5988073at2759"/>
<gene>
    <name evidence="4" type="ORF">pdam_00022228</name>
</gene>
<dbReference type="PROSITE" id="PS50835">
    <property type="entry name" value="IG_LIKE"/>
    <property type="match status" value="2"/>
</dbReference>
<dbReference type="STRING" id="46731.A0A3M6V037"/>
<keyword evidence="1" id="KW-1015">Disulfide bond</keyword>
<feature type="domain" description="Ig-like" evidence="3">
    <location>
        <begin position="183"/>
        <end position="260"/>
    </location>
</feature>
<dbReference type="Proteomes" id="UP000275408">
    <property type="component" value="Unassembled WGS sequence"/>
</dbReference>
<dbReference type="PANTHER" id="PTHR46013">
    <property type="entry name" value="VASCULAR CELL ADHESION MOLECULE 1"/>
    <property type="match status" value="1"/>
</dbReference>
<sequence length="312" mass="34155">VLLQYFILYLSTVPSNIESIRDQNVTEGDNLTLTCTASGMPQPKVSWIKLGGQRHNGHILEVTNINRTEAGKYKCEASNECGNETETANIDVQYQPENMRFTTSVIDFKACQGNTITFNCSADAEPAVTSYHLFKNDTAVNVSLSGMWSEALASEGMLVYKCVAKNSLGTAASTDVTVTVNVPSSIPAIQDQNATEGDNVTLWCRVSGMPPSMVSWVTPDGQRHSGKMLEVKSINRSQAGEYKCEASNECGNATKTASIHVPKLPGTPNLTIVQYILYLYSYGFIVSYHVNESVLEIIFFAIFFMICNFSSS</sequence>
<organism evidence="4 5">
    <name type="scientific">Pocillopora damicornis</name>
    <name type="common">Cauliflower coral</name>
    <name type="synonym">Millepora damicornis</name>
    <dbReference type="NCBI Taxonomy" id="46731"/>
    <lineage>
        <taxon>Eukaryota</taxon>
        <taxon>Metazoa</taxon>
        <taxon>Cnidaria</taxon>
        <taxon>Anthozoa</taxon>
        <taxon>Hexacorallia</taxon>
        <taxon>Scleractinia</taxon>
        <taxon>Astrocoeniina</taxon>
        <taxon>Pocilloporidae</taxon>
        <taxon>Pocillopora</taxon>
    </lineage>
</organism>
<proteinExistence type="predicted"/>
<comment type="caution">
    <text evidence="4">The sequence shown here is derived from an EMBL/GenBank/DDBJ whole genome shotgun (WGS) entry which is preliminary data.</text>
</comment>
<dbReference type="Pfam" id="PF13895">
    <property type="entry name" value="Ig_2"/>
    <property type="match status" value="1"/>
</dbReference>
<protein>
    <recommendedName>
        <fullName evidence="3">Ig-like domain-containing protein</fullName>
    </recommendedName>
</protein>
<name>A0A3M6V037_POCDA</name>
<dbReference type="SMART" id="SM00409">
    <property type="entry name" value="IG"/>
    <property type="match status" value="2"/>
</dbReference>
<dbReference type="SMART" id="SM00408">
    <property type="entry name" value="IGc2"/>
    <property type="match status" value="2"/>
</dbReference>
<evidence type="ECO:0000313" key="4">
    <source>
        <dbReference type="EMBL" id="RMX59293.1"/>
    </source>
</evidence>
<keyword evidence="2" id="KW-0393">Immunoglobulin domain</keyword>
<dbReference type="EMBL" id="RCHS01000381">
    <property type="protein sequence ID" value="RMX59293.1"/>
    <property type="molecule type" value="Genomic_DNA"/>
</dbReference>
<keyword evidence="5" id="KW-1185">Reference proteome</keyword>
<feature type="non-terminal residue" evidence="4">
    <location>
        <position position="1"/>
    </location>
</feature>
<dbReference type="InterPro" id="IPR003598">
    <property type="entry name" value="Ig_sub2"/>
</dbReference>
<dbReference type="Pfam" id="PF13927">
    <property type="entry name" value="Ig_3"/>
    <property type="match status" value="2"/>
</dbReference>
<dbReference type="PANTHER" id="PTHR46013:SF7">
    <property type="entry name" value="IG-LIKE DOMAIN-CONTAINING PROTEIN"/>
    <property type="match status" value="1"/>
</dbReference>
<dbReference type="InterPro" id="IPR036179">
    <property type="entry name" value="Ig-like_dom_sf"/>
</dbReference>
<evidence type="ECO:0000313" key="5">
    <source>
        <dbReference type="Proteomes" id="UP000275408"/>
    </source>
</evidence>
<accession>A0A3M6V037</accession>
<evidence type="ECO:0000256" key="2">
    <source>
        <dbReference type="ARBA" id="ARBA00023319"/>
    </source>
</evidence>
<dbReference type="AlphaFoldDB" id="A0A3M6V037"/>
<evidence type="ECO:0000259" key="3">
    <source>
        <dbReference type="PROSITE" id="PS50835"/>
    </source>
</evidence>
<dbReference type="Gene3D" id="2.60.40.10">
    <property type="entry name" value="Immunoglobulins"/>
    <property type="match status" value="3"/>
</dbReference>
<dbReference type="InterPro" id="IPR007110">
    <property type="entry name" value="Ig-like_dom"/>
</dbReference>
<dbReference type="InterPro" id="IPR003599">
    <property type="entry name" value="Ig_sub"/>
</dbReference>
<dbReference type="SUPFAM" id="SSF48726">
    <property type="entry name" value="Immunoglobulin"/>
    <property type="match status" value="3"/>
</dbReference>
<dbReference type="InterPro" id="IPR013783">
    <property type="entry name" value="Ig-like_fold"/>
</dbReference>
<feature type="domain" description="Ig-like" evidence="3">
    <location>
        <begin position="14"/>
        <end position="91"/>
    </location>
</feature>
<evidence type="ECO:0000256" key="1">
    <source>
        <dbReference type="ARBA" id="ARBA00023157"/>
    </source>
</evidence>